<evidence type="ECO:0000256" key="1">
    <source>
        <dbReference type="SAM" id="Phobius"/>
    </source>
</evidence>
<feature type="transmembrane region" description="Helical" evidence="1">
    <location>
        <begin position="64"/>
        <end position="85"/>
    </location>
</feature>
<reference evidence="3" key="2">
    <citation type="journal article" date="2022" name="Microbiol. Resour. Announc.">
        <title>Metagenome Sequencing to Explore Phylogenomics of Terrestrial Cyanobacteria.</title>
        <authorList>
            <person name="Ward R.D."/>
            <person name="Stajich J.E."/>
            <person name="Johansen J.R."/>
            <person name="Huntemann M."/>
            <person name="Clum A."/>
            <person name="Foster B."/>
            <person name="Foster B."/>
            <person name="Roux S."/>
            <person name="Palaniappan K."/>
            <person name="Varghese N."/>
            <person name="Mukherjee S."/>
            <person name="Reddy T.B.K."/>
            <person name="Daum C."/>
            <person name="Copeland A."/>
            <person name="Chen I.A."/>
            <person name="Ivanova N.N."/>
            <person name="Kyrpides N.C."/>
            <person name="Shapiro N."/>
            <person name="Eloe-Fadrosh E.A."/>
            <person name="Pietrasiak N."/>
        </authorList>
    </citation>
    <scope>NUCLEOTIDE SEQUENCE</scope>
    <source>
        <strain evidence="3">CPER-KK1</strain>
    </source>
</reference>
<comment type="caution">
    <text evidence="3">The sequence shown here is derived from an EMBL/GenBank/DDBJ whole genome shotgun (WGS) entry which is preliminary data.</text>
</comment>
<evidence type="ECO:0000313" key="4">
    <source>
        <dbReference type="Proteomes" id="UP000753908"/>
    </source>
</evidence>
<dbReference type="PIRSF" id="PIRSF029509">
    <property type="entry name" value="UCP029509"/>
    <property type="match status" value="1"/>
</dbReference>
<proteinExistence type="predicted"/>
<name>A0A951UC99_9CYAN</name>
<dbReference type="EMBL" id="JAHHIF010000048">
    <property type="protein sequence ID" value="MBW4547769.1"/>
    <property type="molecule type" value="Genomic_DNA"/>
</dbReference>
<dbReference type="Proteomes" id="UP000753908">
    <property type="component" value="Unassembled WGS sequence"/>
</dbReference>
<reference evidence="3" key="1">
    <citation type="submission" date="2021-05" db="EMBL/GenBank/DDBJ databases">
        <authorList>
            <person name="Pietrasiak N."/>
            <person name="Ward R."/>
            <person name="Stajich J.E."/>
            <person name="Kurbessoian T."/>
        </authorList>
    </citation>
    <scope>NUCLEOTIDE SEQUENCE</scope>
    <source>
        <strain evidence="3">CPER-KK1</strain>
    </source>
</reference>
<keyword evidence="1" id="KW-0812">Transmembrane</keyword>
<keyword evidence="1" id="KW-1133">Transmembrane helix</keyword>
<sequence>MTQTPNIPPIIESDENEYRDSGVPSTVTIAGHPLHPPMVVFPVALLVTVAAFDIGYWLTGDPFWARGSFLLLIGGLVTGLVAALIGMMDFMKIGRVRKHTAGWAHMYSNVIALVLTAINLGLRLGDRTENILYTGLIISVVVATLLGIGGWFGGELIYRHKIAVIGYGDRDQP</sequence>
<accession>A0A951UC99</accession>
<evidence type="ECO:0000259" key="2">
    <source>
        <dbReference type="Pfam" id="PF09990"/>
    </source>
</evidence>
<evidence type="ECO:0000313" key="3">
    <source>
        <dbReference type="EMBL" id="MBW4547769.1"/>
    </source>
</evidence>
<gene>
    <name evidence="3" type="ORF">KME25_25490</name>
</gene>
<organism evidence="3 4">
    <name type="scientific">Symplocastrum torsivum CPER-KK1</name>
    <dbReference type="NCBI Taxonomy" id="450513"/>
    <lineage>
        <taxon>Bacteria</taxon>
        <taxon>Bacillati</taxon>
        <taxon>Cyanobacteriota</taxon>
        <taxon>Cyanophyceae</taxon>
        <taxon>Oscillatoriophycideae</taxon>
        <taxon>Oscillatoriales</taxon>
        <taxon>Microcoleaceae</taxon>
        <taxon>Symplocastrum</taxon>
    </lineage>
</organism>
<feature type="domain" description="DUF2231" evidence="2">
    <location>
        <begin position="31"/>
        <end position="164"/>
    </location>
</feature>
<dbReference type="InterPro" id="IPR019251">
    <property type="entry name" value="DUF2231_TM"/>
</dbReference>
<feature type="transmembrane region" description="Helical" evidence="1">
    <location>
        <begin position="131"/>
        <end position="152"/>
    </location>
</feature>
<keyword evidence="1" id="KW-0472">Membrane</keyword>
<feature type="transmembrane region" description="Helical" evidence="1">
    <location>
        <begin position="39"/>
        <end position="58"/>
    </location>
</feature>
<feature type="transmembrane region" description="Helical" evidence="1">
    <location>
        <begin position="106"/>
        <end position="125"/>
    </location>
</feature>
<dbReference type="Pfam" id="PF09990">
    <property type="entry name" value="DUF2231"/>
    <property type="match status" value="1"/>
</dbReference>
<dbReference type="AlphaFoldDB" id="A0A951UC99"/>
<dbReference type="InterPro" id="IPR016923">
    <property type="entry name" value="UCP029509"/>
</dbReference>
<protein>
    <submittedName>
        <fullName evidence="3">DUF2231 domain-containing protein</fullName>
    </submittedName>
</protein>